<evidence type="ECO:0000313" key="11">
    <source>
        <dbReference type="Proteomes" id="UP000005237"/>
    </source>
</evidence>
<evidence type="ECO:0000256" key="3">
    <source>
        <dbReference type="ARBA" id="ARBA00022598"/>
    </source>
</evidence>
<keyword evidence="7" id="KW-0030">Aminoacyl-tRNA synthetase</keyword>
<dbReference type="PANTHER" id="PTHR10055:SF1">
    <property type="entry name" value="TRYPTOPHAN--TRNA LIGASE, CYTOPLASMIC"/>
    <property type="match status" value="1"/>
</dbReference>
<keyword evidence="5" id="KW-0067">ATP-binding</keyword>
<dbReference type="OMA" id="IMMTSEI"/>
<reference evidence="11" key="1">
    <citation type="submission" date="2010-08" db="EMBL/GenBank/DDBJ databases">
        <authorList>
            <consortium name="Caenorhabditis japonica Sequencing Consortium"/>
            <person name="Wilson R.K."/>
        </authorList>
    </citation>
    <scope>NUCLEOTIDE SEQUENCE [LARGE SCALE GENOMIC DNA]</scope>
    <source>
        <strain evidence="11">DF5081</strain>
    </source>
</reference>
<dbReference type="GO" id="GO:0005737">
    <property type="term" value="C:cytoplasm"/>
    <property type="evidence" value="ECO:0007669"/>
    <property type="project" value="TreeGrafter"/>
</dbReference>
<evidence type="ECO:0000256" key="4">
    <source>
        <dbReference type="ARBA" id="ARBA00022741"/>
    </source>
</evidence>
<dbReference type="PANTHER" id="PTHR10055">
    <property type="entry name" value="TRYPTOPHANYL-TRNA SYNTHETASE"/>
    <property type="match status" value="1"/>
</dbReference>
<evidence type="ECO:0000256" key="5">
    <source>
        <dbReference type="ARBA" id="ARBA00022840"/>
    </source>
</evidence>
<evidence type="ECO:0000313" key="10">
    <source>
        <dbReference type="EnsemblMetazoa" id="CJA42564.1"/>
    </source>
</evidence>
<comment type="catalytic activity">
    <reaction evidence="9">
        <text>tRNA(Trp) + L-tryptophan + ATP = L-tryptophyl-tRNA(Trp) + AMP + diphosphate + H(+)</text>
        <dbReference type="Rhea" id="RHEA:24080"/>
        <dbReference type="Rhea" id="RHEA-COMP:9671"/>
        <dbReference type="Rhea" id="RHEA-COMP:9705"/>
        <dbReference type="ChEBI" id="CHEBI:15378"/>
        <dbReference type="ChEBI" id="CHEBI:30616"/>
        <dbReference type="ChEBI" id="CHEBI:33019"/>
        <dbReference type="ChEBI" id="CHEBI:57912"/>
        <dbReference type="ChEBI" id="CHEBI:78442"/>
        <dbReference type="ChEBI" id="CHEBI:78535"/>
        <dbReference type="ChEBI" id="CHEBI:456215"/>
        <dbReference type="EC" id="6.1.1.2"/>
    </reaction>
</comment>
<keyword evidence="11" id="KW-1185">Reference proteome</keyword>
<proteinExistence type="inferred from homology"/>
<sequence length="99" mass="11451">INKYAFSGGQQTVEEHRAKGGNCDVDISFQFLRFFLDDDARLAEIREQYTRGEMLSGELKALAVAEVTVIVREMQERRKNVNDETVDQYSKVRPLAFKY</sequence>
<dbReference type="FunFam" id="1.10.240.10:FF:000007">
    <property type="entry name" value="Tryptophan--tRNA ligase"/>
    <property type="match status" value="1"/>
</dbReference>
<protein>
    <recommendedName>
        <fullName evidence="2">tryptophan--tRNA ligase</fullName>
        <ecNumber evidence="2">6.1.1.2</ecNumber>
    </recommendedName>
    <alternativeName>
        <fullName evidence="8">Tryptophanyl-tRNA synthetase</fullName>
    </alternativeName>
</protein>
<dbReference type="Gene3D" id="1.10.240.10">
    <property type="entry name" value="Tyrosyl-Transfer RNA Synthetase"/>
    <property type="match status" value="1"/>
</dbReference>
<comment type="similarity">
    <text evidence="1">Belongs to the class-I aminoacyl-tRNA synthetase family.</text>
</comment>
<evidence type="ECO:0000256" key="2">
    <source>
        <dbReference type="ARBA" id="ARBA00013161"/>
    </source>
</evidence>
<evidence type="ECO:0000256" key="9">
    <source>
        <dbReference type="ARBA" id="ARBA00049929"/>
    </source>
</evidence>
<organism evidence="10 11">
    <name type="scientific">Caenorhabditis japonica</name>
    <dbReference type="NCBI Taxonomy" id="281687"/>
    <lineage>
        <taxon>Eukaryota</taxon>
        <taxon>Metazoa</taxon>
        <taxon>Ecdysozoa</taxon>
        <taxon>Nematoda</taxon>
        <taxon>Chromadorea</taxon>
        <taxon>Rhabditida</taxon>
        <taxon>Rhabditina</taxon>
        <taxon>Rhabditomorpha</taxon>
        <taxon>Rhabditoidea</taxon>
        <taxon>Rhabditidae</taxon>
        <taxon>Peloderinae</taxon>
        <taxon>Caenorhabditis</taxon>
    </lineage>
</organism>
<accession>A0A8R1IUI1</accession>
<evidence type="ECO:0000256" key="7">
    <source>
        <dbReference type="ARBA" id="ARBA00023146"/>
    </source>
</evidence>
<dbReference type="EnsemblMetazoa" id="CJA42564.1">
    <property type="protein sequence ID" value="CJA42564.1"/>
    <property type="gene ID" value="WBGene00218412"/>
</dbReference>
<name>A0A8R1IUI1_CAEJA</name>
<dbReference type="SUPFAM" id="SSF52374">
    <property type="entry name" value="Nucleotidylyl transferase"/>
    <property type="match status" value="1"/>
</dbReference>
<dbReference type="GO" id="GO:0005524">
    <property type="term" value="F:ATP binding"/>
    <property type="evidence" value="ECO:0007669"/>
    <property type="project" value="UniProtKB-KW"/>
</dbReference>
<dbReference type="GO" id="GO:0006436">
    <property type="term" value="P:tryptophanyl-tRNA aminoacylation"/>
    <property type="evidence" value="ECO:0007669"/>
    <property type="project" value="TreeGrafter"/>
</dbReference>
<dbReference type="GO" id="GO:0004830">
    <property type="term" value="F:tryptophan-tRNA ligase activity"/>
    <property type="evidence" value="ECO:0007669"/>
    <property type="project" value="UniProtKB-EC"/>
</dbReference>
<keyword evidence="6" id="KW-0648">Protein biosynthesis</keyword>
<dbReference type="EC" id="6.1.1.2" evidence="2"/>
<evidence type="ECO:0000256" key="8">
    <source>
        <dbReference type="ARBA" id="ARBA00030268"/>
    </source>
</evidence>
<reference evidence="10" key="2">
    <citation type="submission" date="2022-06" db="UniProtKB">
        <authorList>
            <consortium name="EnsemblMetazoa"/>
        </authorList>
    </citation>
    <scope>IDENTIFICATION</scope>
    <source>
        <strain evidence="10">DF5081</strain>
    </source>
</reference>
<keyword evidence="3" id="KW-0436">Ligase</keyword>
<evidence type="ECO:0000256" key="6">
    <source>
        <dbReference type="ARBA" id="ARBA00022917"/>
    </source>
</evidence>
<dbReference type="Proteomes" id="UP000005237">
    <property type="component" value="Unassembled WGS sequence"/>
</dbReference>
<evidence type="ECO:0000256" key="1">
    <source>
        <dbReference type="ARBA" id="ARBA00005594"/>
    </source>
</evidence>
<dbReference type="AlphaFoldDB" id="A0A8R1IUI1"/>
<keyword evidence="4" id="KW-0547">Nucleotide-binding</keyword>